<dbReference type="PANTHER" id="PTHR15020">
    <property type="entry name" value="FLAVIN REDUCTASE-RELATED"/>
    <property type="match status" value="1"/>
</dbReference>
<dbReference type="OrthoDB" id="9803892at2"/>
<dbReference type="AlphaFoldDB" id="A0A1M5XFW1"/>
<reference evidence="2 5" key="3">
    <citation type="submission" date="2018-07" db="EMBL/GenBank/DDBJ databases">
        <title>Leeuwenhoekiella genomics.</title>
        <authorList>
            <person name="Tahon G."/>
            <person name="Willems A."/>
        </authorList>
    </citation>
    <scope>NUCLEOTIDE SEQUENCE [LARGE SCALE GENOMIC DNA]</scope>
    <source>
        <strain evidence="2 5">LMG 24856</strain>
    </source>
</reference>
<protein>
    <submittedName>
        <fullName evidence="3">Uncharacterized conserved protein YbjT, contains NAD(P)-binding and DUF2867 domains</fullName>
    </submittedName>
</protein>
<dbReference type="EMBL" id="QOVN01000002">
    <property type="protein sequence ID" value="RXG30020.1"/>
    <property type="molecule type" value="Genomic_DNA"/>
</dbReference>
<evidence type="ECO:0000313" key="4">
    <source>
        <dbReference type="Proteomes" id="UP000184240"/>
    </source>
</evidence>
<dbReference type="Gene3D" id="3.40.50.720">
    <property type="entry name" value="NAD(P)-binding Rossmann-like Domain"/>
    <property type="match status" value="1"/>
</dbReference>
<dbReference type="Proteomes" id="UP000184240">
    <property type="component" value="Unassembled WGS sequence"/>
</dbReference>
<dbReference type="Proteomes" id="UP000290037">
    <property type="component" value="Unassembled WGS sequence"/>
</dbReference>
<proteinExistence type="predicted"/>
<dbReference type="Pfam" id="PF13460">
    <property type="entry name" value="NAD_binding_10"/>
    <property type="match status" value="1"/>
</dbReference>
<reference evidence="3" key="1">
    <citation type="submission" date="2016-11" db="EMBL/GenBank/DDBJ databases">
        <authorList>
            <person name="Jaros S."/>
            <person name="Januszkiewicz K."/>
            <person name="Wedrychowicz H."/>
        </authorList>
    </citation>
    <scope>NUCLEOTIDE SEQUENCE [LARGE SCALE GENOMIC DNA]</scope>
    <source>
        <strain evidence="3">DSM 19859</strain>
    </source>
</reference>
<dbReference type="InterPro" id="IPR036291">
    <property type="entry name" value="NAD(P)-bd_dom_sf"/>
</dbReference>
<reference evidence="4" key="2">
    <citation type="submission" date="2016-11" db="EMBL/GenBank/DDBJ databases">
        <authorList>
            <person name="Varghese N."/>
            <person name="Submissions S."/>
        </authorList>
    </citation>
    <scope>NUCLEOTIDE SEQUENCE [LARGE SCALE GENOMIC DNA]</scope>
    <source>
        <strain evidence="4">DSM 19859</strain>
    </source>
</reference>
<accession>A0A1M5XFW1</accession>
<evidence type="ECO:0000259" key="1">
    <source>
        <dbReference type="Pfam" id="PF13460"/>
    </source>
</evidence>
<dbReference type="InterPro" id="IPR016040">
    <property type="entry name" value="NAD(P)-bd_dom"/>
</dbReference>
<sequence>MKTLIIGAHGKVGQRIAKLMQASTDFEPTAFIRKEEQKPLFEKMNVPTVVESLENTPEALEKVINNYDAVVFTAGSGGSTGADKTMEIDLDGAIKTIHAASQTGVKRYVMVGASHSDDRSFWGKVEGMKPYYIAKHYADKELQRSDLDFTILRPVTLTDDEEAGNVMMSTDPEKVNSKIPRQAVAETVLEVLNNKNTFGKIIEMSSGEDSIPQALHKFIN</sequence>
<evidence type="ECO:0000313" key="5">
    <source>
        <dbReference type="Proteomes" id="UP000290037"/>
    </source>
</evidence>
<evidence type="ECO:0000313" key="2">
    <source>
        <dbReference type="EMBL" id="RXG30020.1"/>
    </source>
</evidence>
<dbReference type="CDD" id="cd05243">
    <property type="entry name" value="SDR_a5"/>
    <property type="match status" value="1"/>
</dbReference>
<keyword evidence="5" id="KW-1185">Reference proteome</keyword>
<evidence type="ECO:0000313" key="3">
    <source>
        <dbReference type="EMBL" id="SHH98710.1"/>
    </source>
</evidence>
<dbReference type="RefSeq" id="WP_072981853.1">
    <property type="nucleotide sequence ID" value="NZ_FQXT01000003.1"/>
</dbReference>
<organism evidence="3 4">
    <name type="scientific">Leeuwenhoekiella palythoae</name>
    <dbReference type="NCBI Taxonomy" id="573501"/>
    <lineage>
        <taxon>Bacteria</taxon>
        <taxon>Pseudomonadati</taxon>
        <taxon>Bacteroidota</taxon>
        <taxon>Flavobacteriia</taxon>
        <taxon>Flavobacteriales</taxon>
        <taxon>Flavobacteriaceae</taxon>
        <taxon>Leeuwenhoekiella</taxon>
    </lineage>
</organism>
<gene>
    <name evidence="2" type="ORF">DSM01_768</name>
    <name evidence="3" type="ORF">SAMN04487999_1475</name>
</gene>
<name>A0A1M5XFW1_9FLAO</name>
<dbReference type="STRING" id="573501.SAMN04487999_1475"/>
<dbReference type="SUPFAM" id="SSF51735">
    <property type="entry name" value="NAD(P)-binding Rossmann-fold domains"/>
    <property type="match status" value="1"/>
</dbReference>
<dbReference type="PANTHER" id="PTHR15020:SF50">
    <property type="entry name" value="UPF0659 PROTEIN YMR090W"/>
    <property type="match status" value="1"/>
</dbReference>
<dbReference type="EMBL" id="FQXT01000003">
    <property type="protein sequence ID" value="SHH98710.1"/>
    <property type="molecule type" value="Genomic_DNA"/>
</dbReference>
<feature type="domain" description="NAD(P)-binding" evidence="1">
    <location>
        <begin position="7"/>
        <end position="194"/>
    </location>
</feature>